<evidence type="ECO:0000256" key="1">
    <source>
        <dbReference type="SAM" id="Coils"/>
    </source>
</evidence>
<feature type="compositionally biased region" description="Basic residues" evidence="2">
    <location>
        <begin position="1"/>
        <end position="13"/>
    </location>
</feature>
<accession>A0A3M8C6Q4</accession>
<evidence type="ECO:0000256" key="2">
    <source>
        <dbReference type="SAM" id="MobiDB-lite"/>
    </source>
</evidence>
<dbReference type="GO" id="GO:0003676">
    <property type="term" value="F:nucleic acid binding"/>
    <property type="evidence" value="ECO:0007669"/>
    <property type="project" value="InterPro"/>
</dbReference>
<dbReference type="Proteomes" id="UP000282028">
    <property type="component" value="Unassembled WGS sequence"/>
</dbReference>
<comment type="caution">
    <text evidence="4">The sequence shown here is derived from an EMBL/GenBank/DDBJ whole genome shotgun (WGS) entry which is preliminary data.</text>
</comment>
<protein>
    <submittedName>
        <fullName evidence="4">Exonuclease</fullName>
    </submittedName>
</protein>
<keyword evidence="4" id="KW-0540">Nuclease</keyword>
<keyword evidence="4" id="KW-0378">Hydrolase</keyword>
<dbReference type="PANTHER" id="PTHR38462:SF1">
    <property type="entry name" value="YPRB RIBONUCLEASE H-LIKE DOMAIN-CONTAINING PROTEIN"/>
    <property type="match status" value="1"/>
</dbReference>
<keyword evidence="5" id="KW-1185">Reference proteome</keyword>
<dbReference type="InterPro" id="IPR012337">
    <property type="entry name" value="RNaseH-like_sf"/>
</dbReference>
<feature type="compositionally biased region" description="Basic and acidic residues" evidence="2">
    <location>
        <begin position="14"/>
        <end position="29"/>
    </location>
</feature>
<dbReference type="Pfam" id="PF13482">
    <property type="entry name" value="RNase_H_2"/>
    <property type="match status" value="1"/>
</dbReference>
<dbReference type="PANTHER" id="PTHR38462">
    <property type="entry name" value="EXONUCLEASE-LIKE PROTEIN"/>
    <property type="match status" value="1"/>
</dbReference>
<gene>
    <name evidence="4" type="ORF">EDM52_15945</name>
</gene>
<evidence type="ECO:0000313" key="4">
    <source>
        <dbReference type="EMBL" id="RNB71173.1"/>
    </source>
</evidence>
<keyword evidence="4" id="KW-0269">Exonuclease</keyword>
<sequence>MSLKAKLQRMKGHLVKEGDQQKTDTRQEQVPDSSLLVEADIPFSDRWKELQAKPYVWEGEHVMIREVRYPVAHQHGAYSFAELHDAIAAWEASGRQHPLSASGRKAEDLLFFDTETTGLSGGAGNTVFLLGYSRVEGDEVVMRQHFLPAPHAEVTLYHSFLEQAKKSSHLVTFNGKSFDWPQVKTRHTLIRDQVSALPVFGHLDLLHGARRLWKDELESCRLSLIEQVKLQVTREDDLPGFLAPIRYFDFLHSQDPSVIEGVLRHNELDVLSLITLYTHISRLILQHEHEDVSCEECFAIARWYDALGDQEAAIQAYAFVADSEHPWNVRAKLALGQLYKKQKDWRRALHIWESCMQGTRFVPEEIYIEAAKLCEHQFKDWEKALSYTRKAYEQWKQRSSLLRQKNRAEAQAYEKRITRLEQKLSGAVEEVDGMGSLFF</sequence>
<proteinExistence type="predicted"/>
<dbReference type="Gene3D" id="3.30.420.10">
    <property type="entry name" value="Ribonuclease H-like superfamily/Ribonuclease H"/>
    <property type="match status" value="1"/>
</dbReference>
<dbReference type="GO" id="GO:0004527">
    <property type="term" value="F:exonuclease activity"/>
    <property type="evidence" value="ECO:0007669"/>
    <property type="project" value="UniProtKB-KW"/>
</dbReference>
<dbReference type="Gene3D" id="1.25.40.10">
    <property type="entry name" value="Tetratricopeptide repeat domain"/>
    <property type="match status" value="1"/>
</dbReference>
<name>A0A3M8C6Q4_9BACL</name>
<feature type="coiled-coil region" evidence="1">
    <location>
        <begin position="403"/>
        <end position="430"/>
    </location>
</feature>
<dbReference type="SUPFAM" id="SSF48452">
    <property type="entry name" value="TPR-like"/>
    <property type="match status" value="1"/>
</dbReference>
<dbReference type="EMBL" id="RHHR01000029">
    <property type="protein sequence ID" value="RNB71173.1"/>
    <property type="molecule type" value="Genomic_DNA"/>
</dbReference>
<keyword evidence="1" id="KW-0175">Coiled coil</keyword>
<evidence type="ECO:0000259" key="3">
    <source>
        <dbReference type="Pfam" id="PF13482"/>
    </source>
</evidence>
<dbReference type="RefSeq" id="WP_122909969.1">
    <property type="nucleotide sequence ID" value="NZ_CBCSBE010000009.1"/>
</dbReference>
<dbReference type="AlphaFoldDB" id="A0A3M8C6Q4"/>
<dbReference type="OrthoDB" id="9790530at2"/>
<reference evidence="4 5" key="1">
    <citation type="submission" date="2018-10" db="EMBL/GenBank/DDBJ databases">
        <title>Phylogenomics of Brevibacillus.</title>
        <authorList>
            <person name="Dunlap C."/>
        </authorList>
    </citation>
    <scope>NUCLEOTIDE SEQUENCE [LARGE SCALE GENOMIC DNA]</scope>
    <source>
        <strain evidence="4 5">JCM 12215</strain>
    </source>
</reference>
<evidence type="ECO:0000313" key="5">
    <source>
        <dbReference type="Proteomes" id="UP000282028"/>
    </source>
</evidence>
<dbReference type="InterPro" id="IPR038720">
    <property type="entry name" value="YprB_RNase_H-like_dom"/>
</dbReference>
<organism evidence="4 5">
    <name type="scientific">Brevibacillus invocatus</name>
    <dbReference type="NCBI Taxonomy" id="173959"/>
    <lineage>
        <taxon>Bacteria</taxon>
        <taxon>Bacillati</taxon>
        <taxon>Bacillota</taxon>
        <taxon>Bacilli</taxon>
        <taxon>Bacillales</taxon>
        <taxon>Paenibacillaceae</taxon>
        <taxon>Brevibacillus</taxon>
    </lineage>
</organism>
<dbReference type="InterPro" id="IPR011990">
    <property type="entry name" value="TPR-like_helical_dom_sf"/>
</dbReference>
<feature type="region of interest" description="Disordered" evidence="2">
    <location>
        <begin position="1"/>
        <end position="31"/>
    </location>
</feature>
<feature type="domain" description="YprB ribonuclease H-like" evidence="3">
    <location>
        <begin position="110"/>
        <end position="280"/>
    </location>
</feature>
<dbReference type="InterPro" id="IPR036397">
    <property type="entry name" value="RNaseH_sf"/>
</dbReference>
<dbReference type="SUPFAM" id="SSF53098">
    <property type="entry name" value="Ribonuclease H-like"/>
    <property type="match status" value="1"/>
</dbReference>